<proteinExistence type="predicted"/>
<protein>
    <submittedName>
        <fullName evidence="1">Uncharacterized protein</fullName>
    </submittedName>
</protein>
<evidence type="ECO:0000313" key="2">
    <source>
        <dbReference type="Proteomes" id="UP000784294"/>
    </source>
</evidence>
<organism evidence="1 2">
    <name type="scientific">Protopolystoma xenopodis</name>
    <dbReference type="NCBI Taxonomy" id="117903"/>
    <lineage>
        <taxon>Eukaryota</taxon>
        <taxon>Metazoa</taxon>
        <taxon>Spiralia</taxon>
        <taxon>Lophotrochozoa</taxon>
        <taxon>Platyhelminthes</taxon>
        <taxon>Monogenea</taxon>
        <taxon>Polyopisthocotylea</taxon>
        <taxon>Polystomatidea</taxon>
        <taxon>Polystomatidae</taxon>
        <taxon>Protopolystoma</taxon>
    </lineage>
</organism>
<keyword evidence="2" id="KW-1185">Reference proteome</keyword>
<sequence length="147" mass="15846">MLQAKSEANSSRHLVLVSSSTPLRPGEASYKTTTRLSIASSTFASPWPELLDLYAIHPVTGRHIPLVYLPDESAFASVLENTALPGFSSLDAKAKEVAAFLQLPRAPGVVEFLEPGFFLINATPVTQIQGLTSHEADEISRSILKIS</sequence>
<evidence type="ECO:0000313" key="1">
    <source>
        <dbReference type="EMBL" id="VEL17130.1"/>
    </source>
</evidence>
<comment type="caution">
    <text evidence="1">The sequence shown here is derived from an EMBL/GenBank/DDBJ whole genome shotgun (WGS) entry which is preliminary data.</text>
</comment>
<dbReference type="Proteomes" id="UP000784294">
    <property type="component" value="Unassembled WGS sequence"/>
</dbReference>
<name>A0A3S5CFL6_9PLAT</name>
<reference evidence="1" key="1">
    <citation type="submission" date="2018-11" db="EMBL/GenBank/DDBJ databases">
        <authorList>
            <consortium name="Pathogen Informatics"/>
        </authorList>
    </citation>
    <scope>NUCLEOTIDE SEQUENCE</scope>
</reference>
<dbReference type="EMBL" id="CAAALY010031213">
    <property type="protein sequence ID" value="VEL17130.1"/>
    <property type="molecule type" value="Genomic_DNA"/>
</dbReference>
<accession>A0A3S5CFL6</accession>
<gene>
    <name evidence="1" type="ORF">PXEA_LOCUS10570</name>
</gene>
<dbReference type="AlphaFoldDB" id="A0A3S5CFL6"/>